<feature type="domain" description="WDR36/Utp21 C-terminal" evidence="3">
    <location>
        <begin position="698"/>
        <end position="915"/>
    </location>
</feature>
<feature type="region of interest" description="Disordered" evidence="2">
    <location>
        <begin position="612"/>
        <end position="663"/>
    </location>
</feature>
<reference evidence="5" key="3">
    <citation type="submission" date="2016-06" db="UniProtKB">
        <authorList>
            <consortium name="WormBaseParasite"/>
        </authorList>
    </citation>
    <scope>IDENTIFICATION</scope>
</reference>
<dbReference type="SUPFAM" id="SSF50998">
    <property type="entry name" value="Quinoprotein alcohol dehydrogenase-like"/>
    <property type="match status" value="1"/>
</dbReference>
<feature type="repeat" description="WD" evidence="1">
    <location>
        <begin position="503"/>
        <end position="537"/>
    </location>
</feature>
<dbReference type="Pfam" id="PF25168">
    <property type="entry name" value="Beta-prop_WDR36-Utp21_2nd"/>
    <property type="match status" value="1"/>
</dbReference>
<protein>
    <submittedName>
        <fullName evidence="5">WD_REPEATS_REGION domain-containing protein</fullName>
    </submittedName>
</protein>
<dbReference type="Proteomes" id="UP000050741">
    <property type="component" value="Unassembled WGS sequence"/>
</dbReference>
<feature type="compositionally biased region" description="Basic and acidic residues" evidence="2">
    <location>
        <begin position="627"/>
        <end position="639"/>
    </location>
</feature>
<dbReference type="PROSITE" id="PS50294">
    <property type="entry name" value="WD_REPEATS_REGION"/>
    <property type="match status" value="1"/>
</dbReference>
<keyword evidence="4" id="KW-1185">Reference proteome</keyword>
<feature type="region of interest" description="Disordered" evidence="2">
    <location>
        <begin position="378"/>
        <end position="400"/>
    </location>
</feature>
<dbReference type="InterPro" id="IPR011047">
    <property type="entry name" value="Quinoprotein_ADH-like_sf"/>
</dbReference>
<dbReference type="InterPro" id="IPR015943">
    <property type="entry name" value="WD40/YVTN_repeat-like_dom_sf"/>
</dbReference>
<feature type="region of interest" description="Disordered" evidence="2">
    <location>
        <begin position="763"/>
        <end position="815"/>
    </location>
</feature>
<dbReference type="PROSITE" id="PS50082">
    <property type="entry name" value="WD_REPEATS_2"/>
    <property type="match status" value="2"/>
</dbReference>
<name>A0A183BPF7_GLOPA</name>
<keyword evidence="1" id="KW-0853">WD repeat</keyword>
<dbReference type="SMART" id="SM00320">
    <property type="entry name" value="WD40"/>
    <property type="match status" value="6"/>
</dbReference>
<dbReference type="GO" id="GO:0032040">
    <property type="term" value="C:small-subunit processome"/>
    <property type="evidence" value="ECO:0007669"/>
    <property type="project" value="InterPro"/>
</dbReference>
<organism evidence="4 5">
    <name type="scientific">Globodera pallida</name>
    <name type="common">Potato cyst nematode worm</name>
    <name type="synonym">Heterodera pallida</name>
    <dbReference type="NCBI Taxonomy" id="36090"/>
    <lineage>
        <taxon>Eukaryota</taxon>
        <taxon>Metazoa</taxon>
        <taxon>Ecdysozoa</taxon>
        <taxon>Nematoda</taxon>
        <taxon>Chromadorea</taxon>
        <taxon>Rhabditida</taxon>
        <taxon>Tylenchina</taxon>
        <taxon>Tylenchomorpha</taxon>
        <taxon>Tylenchoidea</taxon>
        <taxon>Heteroderidae</taxon>
        <taxon>Heteroderinae</taxon>
        <taxon>Globodera</taxon>
    </lineage>
</organism>
<dbReference type="InterPro" id="IPR007319">
    <property type="entry name" value="WDR36/Utp21_C"/>
</dbReference>
<evidence type="ECO:0000259" key="3">
    <source>
        <dbReference type="Pfam" id="PF04192"/>
    </source>
</evidence>
<evidence type="ECO:0000313" key="4">
    <source>
        <dbReference type="Proteomes" id="UP000050741"/>
    </source>
</evidence>
<dbReference type="AlphaFoldDB" id="A0A183BPF7"/>
<dbReference type="Pfam" id="PF04192">
    <property type="entry name" value="Utp21"/>
    <property type="match status" value="1"/>
</dbReference>
<feature type="compositionally biased region" description="Low complexity" evidence="2">
    <location>
        <begin position="931"/>
        <end position="940"/>
    </location>
</feature>
<dbReference type="Gene3D" id="2.130.10.10">
    <property type="entry name" value="YVTN repeat-like/Quinoprotein amine dehydrogenase"/>
    <property type="match status" value="2"/>
</dbReference>
<evidence type="ECO:0000313" key="5">
    <source>
        <dbReference type="WBParaSite" id="GPLIN_000249300"/>
    </source>
</evidence>
<dbReference type="GO" id="GO:0006364">
    <property type="term" value="P:rRNA processing"/>
    <property type="evidence" value="ECO:0007669"/>
    <property type="project" value="InterPro"/>
</dbReference>
<proteinExistence type="predicted"/>
<evidence type="ECO:0000256" key="2">
    <source>
        <dbReference type="SAM" id="MobiDB-lite"/>
    </source>
</evidence>
<dbReference type="GO" id="GO:0034388">
    <property type="term" value="C:Pwp2p-containing subcomplex of 90S preribosome"/>
    <property type="evidence" value="ECO:0007669"/>
    <property type="project" value="TreeGrafter"/>
</dbReference>
<reference evidence="4" key="1">
    <citation type="submission" date="2013-12" db="EMBL/GenBank/DDBJ databases">
        <authorList>
            <person name="Aslett M."/>
        </authorList>
    </citation>
    <scope>NUCLEOTIDE SEQUENCE [LARGE SCALE GENOMIC DNA]</scope>
    <source>
        <strain evidence="4">Lindley</strain>
    </source>
</reference>
<dbReference type="InterPro" id="IPR001680">
    <property type="entry name" value="WD40_rpt"/>
</dbReference>
<feature type="repeat" description="WD" evidence="1">
    <location>
        <begin position="398"/>
        <end position="439"/>
    </location>
</feature>
<reference evidence="4" key="2">
    <citation type="submission" date="2014-05" db="EMBL/GenBank/DDBJ databases">
        <title>The genome and life-stage specific transcriptomes of Globodera pallida elucidate key aspects of plant parasitism by a cyst nematode.</title>
        <authorList>
            <person name="Cotton J.A."/>
            <person name="Lilley C.J."/>
            <person name="Jones L.M."/>
            <person name="Kikuchi T."/>
            <person name="Reid A.J."/>
            <person name="Thorpe P."/>
            <person name="Tsai I.J."/>
            <person name="Beasley H."/>
            <person name="Blok V."/>
            <person name="Cock P.J.A."/>
            <person name="Van den Akker S.E."/>
            <person name="Holroyd N."/>
            <person name="Hunt M."/>
            <person name="Mantelin S."/>
            <person name="Naghra H."/>
            <person name="Pain A."/>
            <person name="Palomares-Rius J.E."/>
            <person name="Zarowiecki M."/>
            <person name="Berriman M."/>
            <person name="Jones J.T."/>
            <person name="Urwin P.E."/>
        </authorList>
    </citation>
    <scope>NUCLEOTIDE SEQUENCE [LARGE SCALE GENOMIC DNA]</scope>
    <source>
        <strain evidence="4">Lindley</strain>
    </source>
</reference>
<feature type="region of interest" description="Disordered" evidence="2">
    <location>
        <begin position="911"/>
        <end position="940"/>
    </location>
</feature>
<accession>A0A183BPF7</accession>
<sequence>MQFEGELLDTVFEVHENVDDKNYALSRDICMDEERLRGRQAHMHMTRTETNLFAPFKALGVICSSVPPAWAPPVSTRAHFHDGYVLCALDNVVVAYGLGRRLQLAFSTDALDDGTITLLAADAHRHYVCFANKTLVAVIRNRTIERRLFVDGGPPKLLLSLTDSLVVVDSANSIHLFDVRSGQPLVRLDSTASFDITAIILVGAADGRMRLWNLCSGRLVHEFPVCDTFNASITVLEQSPAVDVIGVGLTDGRILLRNIKFDKLICSFRHGCAQITALAFRTDGVDAMVSANAEAVWDNMICRHEESPLVSTWSTRRGTRGSHLLCHERFSKNAKLLHAMVTSLCISCCGTFAILGHSTGHVDVWNMQSGRWKYELQRNEKEGSGAKKNRKKRQQEPLPAHDGAVTGLALDLTNRHLVTGSDDGTIQFWHFRSPQQQQPSAPALGSRLQVQDAVQLFRLDAHNSLLAVGLRGGEVGVLDILCRRIARRFFHSSCIDWPQNARLTGLDFSSDGKWLVSADNLGFLKVWDLVTGSLIDVMRCAAPCVGLAFSERNDFLATCHEGQRGVYLWANKAMFLASHSMSARPEHELHSAATASIMALPATAPIIGEDPQQEVEEEVEAVVQGHGAHDDSEDQRSQAEEEEVENRVANVEEEEMKQDDRETRAILIDEEEEEEEDGVASLSTLSLEVGAELPERPQLDPSLYTLSGLAPARWAGLPHLEHIRRRNKPTEPPKKPKAAPFFLPTVGTINSFAFDKEVVDELKKGGNNNNNNNETADDGMEGTSSTMEQAQLEDGDERDILKGKRRTTTTATTEQQQQQLRSQWTRRLMSATTDDNLRAVFAELREMSVSALDLQLRCLSGTAELVQFVAMLAAQMECRRDFDLAQSLLAAFLNIHHGTLWSTSSKNAVQLQQQKSSSNDDDVEMASSDSGTTRTAETTAAAVAEGVQEDASVQNNRRLTEQLDRLHKLQQQAHNTLAQLFDDNTAMTEFVKGAFA</sequence>
<dbReference type="WBParaSite" id="GPLIN_000249300">
    <property type="protein sequence ID" value="GPLIN_000249300"/>
    <property type="gene ID" value="GPLIN_000249300"/>
</dbReference>
<evidence type="ECO:0000256" key="1">
    <source>
        <dbReference type="PROSITE-ProRule" id="PRU00221"/>
    </source>
</evidence>
<dbReference type="PANTHER" id="PTHR22840">
    <property type="entry name" value="WD REPEAT-CONTAINING PROTEIN 36"/>
    <property type="match status" value="1"/>
</dbReference>
<dbReference type="PANTHER" id="PTHR22840:SF12">
    <property type="entry name" value="WD REPEAT-CONTAINING PROTEIN 36"/>
    <property type="match status" value="1"/>
</dbReference>